<dbReference type="InterPro" id="IPR013783">
    <property type="entry name" value="Ig-like_fold"/>
</dbReference>
<evidence type="ECO:0000313" key="2">
    <source>
        <dbReference type="EMBL" id="GIQ87150.1"/>
    </source>
</evidence>
<organism evidence="2 3">
    <name type="scientific">Kipferlia bialata</name>
    <dbReference type="NCBI Taxonomy" id="797122"/>
    <lineage>
        <taxon>Eukaryota</taxon>
        <taxon>Metamonada</taxon>
        <taxon>Carpediemonas-like organisms</taxon>
        <taxon>Kipferlia</taxon>
    </lineage>
</organism>
<dbReference type="Proteomes" id="UP000265618">
    <property type="component" value="Unassembled WGS sequence"/>
</dbReference>
<evidence type="ECO:0000256" key="1">
    <source>
        <dbReference type="SAM" id="MobiDB-lite"/>
    </source>
</evidence>
<name>A0A9K3GM17_9EUKA</name>
<accession>A0A9K3GM17</accession>
<dbReference type="AlphaFoldDB" id="A0A9K3GM17"/>
<dbReference type="EMBL" id="BDIP01003014">
    <property type="protein sequence ID" value="GIQ87150.1"/>
    <property type="molecule type" value="Genomic_DNA"/>
</dbReference>
<comment type="caution">
    <text evidence="2">The sequence shown here is derived from an EMBL/GenBank/DDBJ whole genome shotgun (WGS) entry which is preliminary data.</text>
</comment>
<dbReference type="Gene3D" id="2.60.40.10">
    <property type="entry name" value="Immunoglobulins"/>
    <property type="match status" value="1"/>
</dbReference>
<proteinExistence type="predicted"/>
<keyword evidence="3" id="KW-1185">Reference proteome</keyword>
<reference evidence="2 3" key="1">
    <citation type="journal article" date="2018" name="PLoS ONE">
        <title>The draft genome of Kipferlia bialata reveals reductive genome evolution in fornicate parasites.</title>
        <authorList>
            <person name="Tanifuji G."/>
            <person name="Takabayashi S."/>
            <person name="Kume K."/>
            <person name="Takagi M."/>
            <person name="Nakayama T."/>
            <person name="Kamikawa R."/>
            <person name="Inagaki Y."/>
            <person name="Hashimoto T."/>
        </authorList>
    </citation>
    <scope>NUCLEOTIDE SEQUENCE [LARGE SCALE GENOMIC DNA]</scope>
    <source>
        <strain evidence="2">NY0173</strain>
    </source>
</reference>
<protein>
    <submittedName>
        <fullName evidence="2">Uncharacterized protein</fullName>
    </submittedName>
</protein>
<evidence type="ECO:0000313" key="3">
    <source>
        <dbReference type="Proteomes" id="UP000265618"/>
    </source>
</evidence>
<feature type="region of interest" description="Disordered" evidence="1">
    <location>
        <begin position="16"/>
        <end position="50"/>
    </location>
</feature>
<feature type="compositionally biased region" description="Polar residues" evidence="1">
    <location>
        <begin position="21"/>
        <end position="30"/>
    </location>
</feature>
<gene>
    <name evidence="2" type="ORF">KIPB_009134</name>
</gene>
<sequence length="465" mass="48507">MYGVLLHATEELVSGPPYTSLAETSDSPGTFSPPSVYPPPHSPSEREGVRDVPAEVKTTYHPDATLSLATLTLTPIVEIGNPRYIYTTADLAFRLVDSSGVDIPEKLDVTAWYYYSSGAVLNSHVVQYNNASKVYSRKLWRLTKMSRAGPYTVGVFLDGSSIPFMTKDFIAGVYANTSLVCGSSALEVVGTNTSPYGVCQSLQYSFTHLDVDGAVIPDNNVSAISADWSGPTPASYHAATVSHSGAGVYTITTTAPSAPGTHTLTHYVEGLLVDDISIDVTQQVSDTHSTLSVPSPVALGSTISVSIALQDGCDTALASEVSVSVSWLGDTYSGTDIAWDGSAYSLSLSAPTDFTAAGAYPLSVYVDGSTSPLLSETVSVGLQAGSTWVYGAGPLTLTGGGATSFGTCDSIEYSFTLLDIDVLVIDADLLPAVSALWTGMADTPSTSLSYSGSGVYTLTTTALSQ</sequence>